<evidence type="ECO:0000256" key="1">
    <source>
        <dbReference type="ARBA" id="ARBA00007416"/>
    </source>
</evidence>
<dbReference type="GO" id="GO:0006325">
    <property type="term" value="P:chromatin organization"/>
    <property type="evidence" value="ECO:0007669"/>
    <property type="project" value="UniProtKB-KW"/>
</dbReference>
<feature type="region of interest" description="Disordered" evidence="8">
    <location>
        <begin position="682"/>
        <end position="728"/>
    </location>
</feature>
<dbReference type="CDD" id="cd21740">
    <property type="entry name" value="C2_II_SUZ12"/>
    <property type="match status" value="1"/>
</dbReference>
<dbReference type="CDD" id="cd21750">
    <property type="entry name" value="ZnB-Zn_SUZ12"/>
    <property type="match status" value="1"/>
</dbReference>
<feature type="compositionally biased region" description="Low complexity" evidence="8">
    <location>
        <begin position="332"/>
        <end position="341"/>
    </location>
</feature>
<evidence type="ECO:0000259" key="10">
    <source>
        <dbReference type="Pfam" id="PF23320"/>
    </source>
</evidence>
<feature type="region of interest" description="Disordered" evidence="8">
    <location>
        <begin position="308"/>
        <end position="341"/>
    </location>
</feature>
<evidence type="ECO:0000256" key="2">
    <source>
        <dbReference type="ARBA" id="ARBA00022723"/>
    </source>
</evidence>
<feature type="compositionally biased region" description="Low complexity" evidence="8">
    <location>
        <begin position="757"/>
        <end position="781"/>
    </location>
</feature>
<reference evidence="11" key="1">
    <citation type="submission" date="2020-11" db="EMBL/GenBank/DDBJ databases">
        <authorList>
            <person name="Tran Van P."/>
        </authorList>
    </citation>
    <scope>NUCLEOTIDE SEQUENCE</scope>
</reference>
<keyword evidence="4" id="KW-0862">Zinc</keyword>
<evidence type="ECO:0000256" key="3">
    <source>
        <dbReference type="ARBA" id="ARBA00022771"/>
    </source>
</evidence>
<dbReference type="GO" id="GO:0016586">
    <property type="term" value="C:RSC-type complex"/>
    <property type="evidence" value="ECO:0007669"/>
    <property type="project" value="TreeGrafter"/>
</dbReference>
<dbReference type="PANTHER" id="PTHR22597:SF0">
    <property type="entry name" value="POLYCOMB PROTEIN SUZ12"/>
    <property type="match status" value="1"/>
</dbReference>
<evidence type="ECO:0000259" key="9">
    <source>
        <dbReference type="Pfam" id="PF09733"/>
    </source>
</evidence>
<keyword evidence="7" id="KW-0804">Transcription</keyword>
<dbReference type="Pfam" id="PF09733">
    <property type="entry name" value="VEFS-Box"/>
    <property type="match status" value="1"/>
</dbReference>
<dbReference type="EMBL" id="OA564272">
    <property type="protein sequence ID" value="CAD7193562.1"/>
    <property type="molecule type" value="Genomic_DNA"/>
</dbReference>
<sequence length="957" mass="107842">MPPRRREKEPETIKNPRMDQLQGDHEHFLQVFEKPTQIYRYLQTRNMHMPVFLNRTLSYMKHRMSRSHKGRKEFKVDNILSKIEDKISVEDQLSYMTLTFMGYYDDKVEKITSSLDNAQEPVKVELILQKMSHKKRKEQSSPFSNVPLGAIDVPINPSEDHPPPTAPALSVPIANYAKQNGTLTAYSLQLAVSCEFHCDHVLENNENDTVEPAQKRRKSGYAKGTYEDVKVYQSDLVVYDKHSRLLLTNGDYVLGLDEVVTHGKNSPKKHASWETINEIEMSKGVASFKGPTLKFRLRWTSQPSSRFVDRPKLLPDSSSDISNKENRPEHLNNGVPAMNNNVNSSPCSNMMQARRNEEVRVVYQFVYNNNCRQQTDFFDLRCPWCSLDCGALYPLLKHLKISHSRMTFTYVPLQQFVRIDVGINENYDTSYSGSPHDLISQPPGFAFSRNGPVRRTSVSNILVCRPKKTTPNLNEFLEVDENEFDIQRPYITGHSRLYHHTTTCLPIYPKEMEVDSEGEHDPKWLQTKTMMMIDEFTDVNEGEKELMKMWNLHVMKHGFVGDCQIPLACTMFLDAKSRELLDKNLYRNFVLHMCSLFDFGLLSPVTLYTIVQKLHDMVTEDEEAKQILKQSWVAQRHHWQTVGSWHQCAHQQTGKLSCLGESSRKKFSNCHANQACKAQASGNASHSGKCQGPSGSSHHTSKSQSLAKTQANHAHKSHGPNNGQINSLTKTQNLTSSQQNHTNKSLTNAQLSNSGKAQNSSSGQANKNSSNSGGNSLANSSVKKQAPNNNHLNQTNKSQGLTHSNSDTLQQRRKSCSTATQQVMPLGNVQQNSLKAQNLLHSSQISSADTLSQQRRKPSSSQNHVVSGLPTLLSSNEAGPQRRKSMGNQHQSEQNKMMPAANQNFDGPLRRKSCSSTNSSSLLSSHGSESNLAQHRRKLSQIDGGHNIPILGKIIGS</sequence>
<evidence type="ECO:0000313" key="11">
    <source>
        <dbReference type="EMBL" id="CAD7193562.1"/>
    </source>
</evidence>
<evidence type="ECO:0000256" key="6">
    <source>
        <dbReference type="ARBA" id="ARBA00023015"/>
    </source>
</evidence>
<feature type="compositionally biased region" description="Low complexity" evidence="8">
    <location>
        <begin position="694"/>
        <end position="705"/>
    </location>
</feature>
<dbReference type="PANTHER" id="PTHR22597">
    <property type="entry name" value="POLYCOMB GROUP PROTEIN"/>
    <property type="match status" value="1"/>
</dbReference>
<feature type="compositionally biased region" description="Polar residues" evidence="8">
    <location>
        <begin position="782"/>
        <end position="809"/>
    </location>
</feature>
<dbReference type="GO" id="GO:0008270">
    <property type="term" value="F:zinc ion binding"/>
    <property type="evidence" value="ECO:0007669"/>
    <property type="project" value="UniProtKB-KW"/>
</dbReference>
<feature type="compositionally biased region" description="Polar residues" evidence="8">
    <location>
        <begin position="719"/>
        <end position="728"/>
    </location>
</feature>
<feature type="compositionally biased region" description="Polar residues" evidence="8">
    <location>
        <begin position="847"/>
        <end position="865"/>
    </location>
</feature>
<evidence type="ECO:0000256" key="8">
    <source>
        <dbReference type="SAM" id="MobiDB-lite"/>
    </source>
</evidence>
<dbReference type="AlphaFoldDB" id="A0A7R8V8H2"/>
<dbReference type="InterPro" id="IPR057540">
    <property type="entry name" value="Znf_SUZ12"/>
</dbReference>
<keyword evidence="2" id="KW-0479">Metal-binding</keyword>
<evidence type="ECO:0008006" key="12">
    <source>
        <dbReference type="Google" id="ProtNLM"/>
    </source>
</evidence>
<protein>
    <recommendedName>
        <fullName evidence="12">Polycomb protein VEFS-Box domain-containing protein</fullName>
    </recommendedName>
</protein>
<proteinExistence type="inferred from homology"/>
<feature type="compositionally biased region" description="Polar residues" evidence="8">
    <location>
        <begin position="886"/>
        <end position="905"/>
    </location>
</feature>
<keyword evidence="6" id="KW-0805">Transcription regulation</keyword>
<feature type="region of interest" description="Disordered" evidence="8">
    <location>
        <begin position="750"/>
        <end position="819"/>
    </location>
</feature>
<dbReference type="Pfam" id="PF23320">
    <property type="entry name" value="Zn_SUZ12"/>
    <property type="match status" value="1"/>
</dbReference>
<keyword evidence="5" id="KW-0156">Chromatin regulator</keyword>
<feature type="compositionally biased region" description="Low complexity" evidence="8">
    <location>
        <begin position="914"/>
        <end position="932"/>
    </location>
</feature>
<feature type="domain" description="Polycomb protein SUZ12-like zinc finger" evidence="10">
    <location>
        <begin position="359"/>
        <end position="425"/>
    </location>
</feature>
<dbReference type="GO" id="GO:0035098">
    <property type="term" value="C:ESC/E(Z) complex"/>
    <property type="evidence" value="ECO:0007669"/>
    <property type="project" value="TreeGrafter"/>
</dbReference>
<evidence type="ECO:0000256" key="5">
    <source>
        <dbReference type="ARBA" id="ARBA00022853"/>
    </source>
</evidence>
<organism evidence="11">
    <name type="scientific">Timema douglasi</name>
    <name type="common">Walking stick</name>
    <dbReference type="NCBI Taxonomy" id="61478"/>
    <lineage>
        <taxon>Eukaryota</taxon>
        <taxon>Metazoa</taxon>
        <taxon>Ecdysozoa</taxon>
        <taxon>Arthropoda</taxon>
        <taxon>Hexapoda</taxon>
        <taxon>Insecta</taxon>
        <taxon>Pterygota</taxon>
        <taxon>Neoptera</taxon>
        <taxon>Polyneoptera</taxon>
        <taxon>Phasmatodea</taxon>
        <taxon>Timematodea</taxon>
        <taxon>Timematoidea</taxon>
        <taxon>Timematidae</taxon>
        <taxon>Timema</taxon>
    </lineage>
</organism>
<dbReference type="CDD" id="cd21551">
    <property type="entry name" value="VEFS-box_SUZ12"/>
    <property type="match status" value="1"/>
</dbReference>
<gene>
    <name evidence="11" type="ORF">TDIB3V08_LOCUS25</name>
</gene>
<comment type="similarity">
    <text evidence="1">Belongs to the VEFS (VRN2-EMF2-FIS2-SU(Z)12) family.</text>
</comment>
<feature type="domain" description="Polycomb protein VEFS-Box" evidence="9">
    <location>
        <begin position="487"/>
        <end position="606"/>
    </location>
</feature>
<accession>A0A7R8V8H2</accession>
<name>A0A7R8V8H2_TIMDO</name>
<dbReference type="GO" id="GO:0031490">
    <property type="term" value="F:chromatin DNA binding"/>
    <property type="evidence" value="ECO:0007669"/>
    <property type="project" value="TreeGrafter"/>
</dbReference>
<feature type="region of interest" description="Disordered" evidence="8">
    <location>
        <begin position="847"/>
        <end position="940"/>
    </location>
</feature>
<evidence type="ECO:0000256" key="7">
    <source>
        <dbReference type="ARBA" id="ARBA00023163"/>
    </source>
</evidence>
<dbReference type="InterPro" id="IPR019135">
    <property type="entry name" value="Polycomb_protein_VEFS-Box"/>
</dbReference>
<evidence type="ECO:0000256" key="4">
    <source>
        <dbReference type="ARBA" id="ARBA00022833"/>
    </source>
</evidence>
<keyword evidence="3" id="KW-0863">Zinc-finger</keyword>